<evidence type="ECO:0000313" key="1">
    <source>
        <dbReference type="EMBL" id="OQX12813.1"/>
    </source>
</evidence>
<proteinExistence type="predicted"/>
<gene>
    <name evidence="1" type="ORF">BWK73_13945</name>
</gene>
<dbReference type="Pfam" id="PF03864">
    <property type="entry name" value="Phage_cap_E"/>
    <property type="match status" value="1"/>
</dbReference>
<dbReference type="EMBL" id="MTEJ01000058">
    <property type="protein sequence ID" value="OQX12813.1"/>
    <property type="molecule type" value="Genomic_DNA"/>
</dbReference>
<dbReference type="Gene3D" id="3.90.1690.10">
    <property type="entry name" value="phage-related protein like domain"/>
    <property type="match status" value="1"/>
</dbReference>
<dbReference type="InterPro" id="IPR053738">
    <property type="entry name" value="Lambda_capsid_assembly"/>
</dbReference>
<organism evidence="1 2">
    <name type="scientific">Thiothrix lacustris</name>
    <dbReference type="NCBI Taxonomy" id="525917"/>
    <lineage>
        <taxon>Bacteria</taxon>
        <taxon>Pseudomonadati</taxon>
        <taxon>Pseudomonadota</taxon>
        <taxon>Gammaproteobacteria</taxon>
        <taxon>Thiotrichales</taxon>
        <taxon>Thiotrichaceae</taxon>
        <taxon>Thiothrix</taxon>
    </lineage>
</organism>
<dbReference type="Proteomes" id="UP000192491">
    <property type="component" value="Unassembled WGS sequence"/>
</dbReference>
<dbReference type="AlphaFoldDB" id="A0A1Y1QSH0"/>
<reference evidence="1 2" key="1">
    <citation type="submission" date="2017-01" db="EMBL/GenBank/DDBJ databases">
        <title>Novel large sulfur bacteria in the metagenomes of groundwater-fed chemosynthetic microbial mats in the Lake Huron basin.</title>
        <authorList>
            <person name="Sharrar A.M."/>
            <person name="Flood B.E."/>
            <person name="Bailey J.V."/>
            <person name="Jones D.S."/>
            <person name="Biddanda B."/>
            <person name="Ruberg S.A."/>
            <person name="Marcus D.N."/>
            <person name="Dick G.J."/>
        </authorList>
    </citation>
    <scope>NUCLEOTIDE SEQUENCE [LARGE SCALE GENOMIC DNA]</scope>
    <source>
        <strain evidence="1">A8</strain>
    </source>
</reference>
<name>A0A1Y1QSH0_9GAMM</name>
<evidence type="ECO:0008006" key="3">
    <source>
        <dbReference type="Google" id="ProtNLM"/>
    </source>
</evidence>
<sequence>MALTNKGARILDPILTSVVRGYKNLELVGNSLFPTVNVNISGGQVLEFGKEAFQLYNTARSPGTNTRRVEFGFQGKPFALLNHSLEGIVPREHQRDAQAIPGVDLGRGAVLKVMKSLQLALEVDQATLATTAANYAASNKTALAAAARWSVDTVDPRLAIDAAREAIRTQCGIYPNTLLLSASAYNALRRNALVKDQFKYTSSQSITADMLAGYLDVKKVVVGGGIYWNTAGQAIDIWGNNAVLAYVPDTFGSVGDMGEPSYGYTYTLTGHPVAEEPYYENNTKSWIYPVSYERAPVLSGMAAGYLIQTPA</sequence>
<evidence type="ECO:0000313" key="2">
    <source>
        <dbReference type="Proteomes" id="UP000192491"/>
    </source>
</evidence>
<protein>
    <recommendedName>
        <fullName evidence="3">Major capsid protein E</fullName>
    </recommendedName>
</protein>
<dbReference type="InterPro" id="IPR005564">
    <property type="entry name" value="Major_capsid_GpE"/>
</dbReference>
<comment type="caution">
    <text evidence="1">The sequence shown here is derived from an EMBL/GenBank/DDBJ whole genome shotgun (WGS) entry which is preliminary data.</text>
</comment>
<accession>A0A1Y1QSH0</accession>